<dbReference type="GO" id="GO:0022857">
    <property type="term" value="F:transmembrane transporter activity"/>
    <property type="evidence" value="ECO:0007669"/>
    <property type="project" value="TreeGrafter"/>
</dbReference>
<name>A0AAD6N8S7_PENCN</name>
<dbReference type="GO" id="GO:0016020">
    <property type="term" value="C:membrane"/>
    <property type="evidence" value="ECO:0007669"/>
    <property type="project" value="UniProtKB-SubCell"/>
</dbReference>
<keyword evidence="5 6" id="KW-0472">Membrane</keyword>
<sequence>MGAQRGLAVWRWLFIVELCVTPFVGSIEWFFLPNSAEKAWFLTGEEQVIMRLKRQRDLVQRG</sequence>
<comment type="subcellular location">
    <subcellularLocation>
        <location evidence="1">Membrane</location>
        <topology evidence="1">Multi-pass membrane protein</topology>
    </subcellularLocation>
</comment>
<feature type="transmembrane region" description="Helical" evidence="6">
    <location>
        <begin position="12"/>
        <end position="32"/>
    </location>
</feature>
<dbReference type="Proteomes" id="UP001219568">
    <property type="component" value="Unassembled WGS sequence"/>
</dbReference>
<evidence type="ECO:0000256" key="5">
    <source>
        <dbReference type="ARBA" id="ARBA00023136"/>
    </source>
</evidence>
<protein>
    <submittedName>
        <fullName evidence="7">Nicotinic acid plasma membrane transporter</fullName>
    </submittedName>
</protein>
<comment type="caution">
    <text evidence="7">The sequence shown here is derived from an EMBL/GenBank/DDBJ whole genome shotgun (WGS) entry which is preliminary data.</text>
</comment>
<keyword evidence="3 6" id="KW-0812">Transmembrane</keyword>
<evidence type="ECO:0000313" key="7">
    <source>
        <dbReference type="EMBL" id="KAJ6043167.1"/>
    </source>
</evidence>
<evidence type="ECO:0000256" key="2">
    <source>
        <dbReference type="ARBA" id="ARBA00022448"/>
    </source>
</evidence>
<dbReference type="AlphaFoldDB" id="A0AAD6N8S7"/>
<dbReference type="SUPFAM" id="SSF103473">
    <property type="entry name" value="MFS general substrate transporter"/>
    <property type="match status" value="1"/>
</dbReference>
<keyword evidence="8" id="KW-1185">Reference proteome</keyword>
<proteinExistence type="predicted"/>
<evidence type="ECO:0000256" key="4">
    <source>
        <dbReference type="ARBA" id="ARBA00022989"/>
    </source>
</evidence>
<keyword evidence="4 6" id="KW-1133">Transmembrane helix</keyword>
<evidence type="ECO:0000256" key="6">
    <source>
        <dbReference type="SAM" id="Phobius"/>
    </source>
</evidence>
<dbReference type="PANTHER" id="PTHR43791">
    <property type="entry name" value="PERMEASE-RELATED"/>
    <property type="match status" value="1"/>
</dbReference>
<keyword evidence="2" id="KW-0813">Transport</keyword>
<dbReference type="InterPro" id="IPR036259">
    <property type="entry name" value="MFS_trans_sf"/>
</dbReference>
<reference evidence="7" key="2">
    <citation type="submission" date="2023-01" db="EMBL/GenBank/DDBJ databases">
        <authorList>
            <person name="Petersen C."/>
        </authorList>
    </citation>
    <scope>NUCLEOTIDE SEQUENCE</scope>
    <source>
        <strain evidence="7">IBT 15450</strain>
    </source>
</reference>
<dbReference type="EMBL" id="JAQJZL010000004">
    <property type="protein sequence ID" value="KAJ6043167.1"/>
    <property type="molecule type" value="Genomic_DNA"/>
</dbReference>
<organism evidence="7 8">
    <name type="scientific">Penicillium canescens</name>
    <dbReference type="NCBI Taxonomy" id="5083"/>
    <lineage>
        <taxon>Eukaryota</taxon>
        <taxon>Fungi</taxon>
        <taxon>Dikarya</taxon>
        <taxon>Ascomycota</taxon>
        <taxon>Pezizomycotina</taxon>
        <taxon>Eurotiomycetes</taxon>
        <taxon>Eurotiomycetidae</taxon>
        <taxon>Eurotiales</taxon>
        <taxon>Aspergillaceae</taxon>
        <taxon>Penicillium</taxon>
    </lineage>
</organism>
<evidence type="ECO:0000256" key="1">
    <source>
        <dbReference type="ARBA" id="ARBA00004141"/>
    </source>
</evidence>
<dbReference type="PANTHER" id="PTHR43791:SF24">
    <property type="entry name" value="NICOTINIC ACID PLASMA MEMBRANE TRANSPORTER"/>
    <property type="match status" value="1"/>
</dbReference>
<evidence type="ECO:0000256" key="3">
    <source>
        <dbReference type="ARBA" id="ARBA00022692"/>
    </source>
</evidence>
<accession>A0AAD6N8S7</accession>
<evidence type="ECO:0000313" key="8">
    <source>
        <dbReference type="Proteomes" id="UP001219568"/>
    </source>
</evidence>
<reference evidence="7" key="1">
    <citation type="journal article" date="2023" name="IMA Fungus">
        <title>Comparative genomic study of the Penicillium genus elucidates a diverse pangenome and 15 lateral gene transfer events.</title>
        <authorList>
            <person name="Petersen C."/>
            <person name="Sorensen T."/>
            <person name="Nielsen M.R."/>
            <person name="Sondergaard T.E."/>
            <person name="Sorensen J.L."/>
            <person name="Fitzpatrick D.A."/>
            <person name="Frisvad J.C."/>
            <person name="Nielsen K.L."/>
        </authorList>
    </citation>
    <scope>NUCLEOTIDE SEQUENCE</scope>
    <source>
        <strain evidence="7">IBT 15450</strain>
    </source>
</reference>
<gene>
    <name evidence="7" type="ORF">N7460_004522</name>
</gene>